<organism evidence="2 3">
    <name type="scientific">Durusdinium trenchii</name>
    <dbReference type="NCBI Taxonomy" id="1381693"/>
    <lineage>
        <taxon>Eukaryota</taxon>
        <taxon>Sar</taxon>
        <taxon>Alveolata</taxon>
        <taxon>Dinophyceae</taxon>
        <taxon>Suessiales</taxon>
        <taxon>Symbiodiniaceae</taxon>
        <taxon>Durusdinium</taxon>
    </lineage>
</organism>
<feature type="region of interest" description="Disordered" evidence="1">
    <location>
        <begin position="573"/>
        <end position="595"/>
    </location>
</feature>
<dbReference type="InterPro" id="IPR027417">
    <property type="entry name" value="P-loop_NTPase"/>
</dbReference>
<evidence type="ECO:0000313" key="3">
    <source>
        <dbReference type="Proteomes" id="UP001642464"/>
    </source>
</evidence>
<keyword evidence="3" id="KW-1185">Reference proteome</keyword>
<dbReference type="SUPFAM" id="SSF52540">
    <property type="entry name" value="P-loop containing nucleoside triphosphate hydrolases"/>
    <property type="match status" value="1"/>
</dbReference>
<accession>A0ABP0RV88</accession>
<protein>
    <submittedName>
        <fullName evidence="2">Ultraviolet-B receptor UVR8</fullName>
    </submittedName>
</protein>
<proteinExistence type="predicted"/>
<comment type="caution">
    <text evidence="2">The sequence shown here is derived from an EMBL/GenBank/DDBJ whole genome shotgun (WGS) entry which is preliminary data.</text>
</comment>
<sequence length="760" mass="83847">MSSHPANSWVHRIAPLDDWEQIPGIEDFVRRAQDLELEQPVVVPLPSAWNLTECVIDALQAYAYLGQAILELWSAIDVEGSKCPDNTPAGCSVSVSGFLTSVSWVGAYISMAANACVAMGNQQATCANDWLTLTSSLGEIATAGAAVSEECDFNKDWVKLLKLKGEEAEEDEPDWRKFVPAGAGPTVDTALKIHELHRAHFNRDISSAFCAMDVTNAVSYLVREVIQIKVAIQSCPQPTACAVSIMNVLASFGWMIRFAAVGVTDCAHSDNQKASCAAYIADLFAGIVDTPATGAAFESTGPGCGYVNAPPPRAAPNSIEVLRRPKTVSADLPLLAVLCGVRMNLLVIQIGCWHFVAKWYAFVSNLSISAAGALRFQPLSGLLPWDASAKGGSEKHMPRMSRSDRAERFIRMRAGPGAGYCVSVIGQDSFFKPGSADTKWDDPQAIDHQKVLEALEGEIDGPVDLILFEGFKAFHEPRIVEKLDLLLWIDVKEVTSRERRMRANRKVTEEIFAEMWQFHLQYVERTKRLGLFQHPRFRMLEGELPIAEVLQHAIDDLCGFGIVDQRLVESVRSRSRSRGRDSASALLGSTPSQKRCANPSCWFFQSTEKEDGGYCCKKCHWRHVSGSKSGKNHDRVCGRSPAPKETPQAEPTPPSDPYPLEETKEENAVSVDRGLEPDLEGIQENPLFKSQFLCANPSCHFLVSRDLTDGNYCCKKCHWRFVSQSKSAKKRHNSHCAKIYVEGAARAPHRPPKDPYPVEE</sequence>
<gene>
    <name evidence="2" type="ORF">SCF082_LOCUS48657</name>
</gene>
<feature type="region of interest" description="Disordered" evidence="1">
    <location>
        <begin position="625"/>
        <end position="670"/>
    </location>
</feature>
<dbReference type="Proteomes" id="UP001642464">
    <property type="component" value="Unassembled WGS sequence"/>
</dbReference>
<dbReference type="EMBL" id="CAXAMM010042339">
    <property type="protein sequence ID" value="CAK9104244.1"/>
    <property type="molecule type" value="Genomic_DNA"/>
</dbReference>
<evidence type="ECO:0000256" key="1">
    <source>
        <dbReference type="SAM" id="MobiDB-lite"/>
    </source>
</evidence>
<reference evidence="2 3" key="1">
    <citation type="submission" date="2024-02" db="EMBL/GenBank/DDBJ databases">
        <authorList>
            <person name="Chen Y."/>
            <person name="Shah S."/>
            <person name="Dougan E. K."/>
            <person name="Thang M."/>
            <person name="Chan C."/>
        </authorList>
    </citation>
    <scope>NUCLEOTIDE SEQUENCE [LARGE SCALE GENOMIC DNA]</scope>
</reference>
<keyword evidence="2" id="KW-0675">Receptor</keyword>
<evidence type="ECO:0000313" key="2">
    <source>
        <dbReference type="EMBL" id="CAK9104244.1"/>
    </source>
</evidence>
<name>A0ABP0RV88_9DINO</name>
<dbReference type="Gene3D" id="3.40.50.300">
    <property type="entry name" value="P-loop containing nucleotide triphosphate hydrolases"/>
    <property type="match status" value="1"/>
</dbReference>